<dbReference type="Proteomes" id="UP000785679">
    <property type="component" value="Unassembled WGS sequence"/>
</dbReference>
<proteinExistence type="predicted"/>
<organism evidence="2 3">
    <name type="scientific">Halteria grandinella</name>
    <dbReference type="NCBI Taxonomy" id="5974"/>
    <lineage>
        <taxon>Eukaryota</taxon>
        <taxon>Sar</taxon>
        <taxon>Alveolata</taxon>
        <taxon>Ciliophora</taxon>
        <taxon>Intramacronucleata</taxon>
        <taxon>Spirotrichea</taxon>
        <taxon>Stichotrichia</taxon>
        <taxon>Sporadotrichida</taxon>
        <taxon>Halteriidae</taxon>
        <taxon>Halteria</taxon>
    </lineage>
</organism>
<feature type="compositionally biased region" description="Polar residues" evidence="1">
    <location>
        <begin position="103"/>
        <end position="116"/>
    </location>
</feature>
<keyword evidence="3" id="KW-1185">Reference proteome</keyword>
<dbReference type="AlphaFoldDB" id="A0A8J8T2C3"/>
<evidence type="ECO:0000256" key="1">
    <source>
        <dbReference type="SAM" id="MobiDB-lite"/>
    </source>
</evidence>
<name>A0A8J8T2C3_HALGN</name>
<evidence type="ECO:0000313" key="3">
    <source>
        <dbReference type="Proteomes" id="UP000785679"/>
    </source>
</evidence>
<accession>A0A8J8T2C3</accession>
<sequence length="143" mass="15763">MDYLAKAMSFQNALSIGLVILLGQIGYQFLKARAEEHLEESLEQAGCGGCDHHQHQSSTPSQKPPSRPNVSVKDPQPSVLSNMSSQASQQQQAPTLRRDLHQSMPNQESRSNNQLGSKIGLSAVSEPQDDWNWTNKGGHEKDE</sequence>
<dbReference type="EMBL" id="RRYP01008546">
    <property type="protein sequence ID" value="TNV79697.1"/>
    <property type="molecule type" value="Genomic_DNA"/>
</dbReference>
<feature type="compositionally biased region" description="Low complexity" evidence="1">
    <location>
        <begin position="84"/>
        <end position="93"/>
    </location>
</feature>
<reference evidence="2" key="1">
    <citation type="submission" date="2019-06" db="EMBL/GenBank/DDBJ databases">
        <authorList>
            <person name="Zheng W."/>
        </authorList>
    </citation>
    <scope>NUCLEOTIDE SEQUENCE</scope>
    <source>
        <strain evidence="2">QDHG01</strain>
    </source>
</reference>
<comment type="caution">
    <text evidence="2">The sequence shown here is derived from an EMBL/GenBank/DDBJ whole genome shotgun (WGS) entry which is preliminary data.</text>
</comment>
<evidence type="ECO:0000313" key="2">
    <source>
        <dbReference type="EMBL" id="TNV79697.1"/>
    </source>
</evidence>
<protein>
    <submittedName>
        <fullName evidence="2">Uncharacterized protein</fullName>
    </submittedName>
</protein>
<feature type="region of interest" description="Disordered" evidence="1">
    <location>
        <begin position="38"/>
        <end position="143"/>
    </location>
</feature>
<gene>
    <name evidence="2" type="ORF">FGO68_gene14109</name>
</gene>